<dbReference type="Proteomes" id="UP000324800">
    <property type="component" value="Unassembled WGS sequence"/>
</dbReference>
<feature type="non-terminal residue" evidence="1">
    <location>
        <position position="1"/>
    </location>
</feature>
<evidence type="ECO:0000313" key="2">
    <source>
        <dbReference type="Proteomes" id="UP000324800"/>
    </source>
</evidence>
<dbReference type="AlphaFoldDB" id="A0A5J4TBU2"/>
<gene>
    <name evidence="1" type="ORF">EZS28_048744</name>
</gene>
<dbReference type="EMBL" id="SNRW01034151">
    <property type="protein sequence ID" value="KAA6355728.1"/>
    <property type="molecule type" value="Genomic_DNA"/>
</dbReference>
<sequence>VDHEYQGGCSEIAFEYVIKLEQFRWRVYFWKFESVWQSETIDVQNGSSSSSVITIWKEQAKKI</sequence>
<comment type="caution">
    <text evidence="1">The sequence shown here is derived from an EMBL/GenBank/DDBJ whole genome shotgun (WGS) entry which is preliminary data.</text>
</comment>
<name>A0A5J4TBU2_9EUKA</name>
<reference evidence="1 2" key="1">
    <citation type="submission" date="2019-03" db="EMBL/GenBank/DDBJ databases">
        <title>Single cell metagenomics reveals metabolic interactions within the superorganism composed of flagellate Streblomastix strix and complex community of Bacteroidetes bacteria on its surface.</title>
        <authorList>
            <person name="Treitli S.C."/>
            <person name="Kolisko M."/>
            <person name="Husnik F."/>
            <person name="Keeling P."/>
            <person name="Hampl V."/>
        </authorList>
    </citation>
    <scope>NUCLEOTIDE SEQUENCE [LARGE SCALE GENOMIC DNA]</scope>
    <source>
        <strain evidence="1">ST1C</strain>
    </source>
</reference>
<evidence type="ECO:0000313" key="1">
    <source>
        <dbReference type="EMBL" id="KAA6355728.1"/>
    </source>
</evidence>
<proteinExistence type="predicted"/>
<organism evidence="1 2">
    <name type="scientific">Streblomastix strix</name>
    <dbReference type="NCBI Taxonomy" id="222440"/>
    <lineage>
        <taxon>Eukaryota</taxon>
        <taxon>Metamonada</taxon>
        <taxon>Preaxostyla</taxon>
        <taxon>Oxymonadida</taxon>
        <taxon>Streblomastigidae</taxon>
        <taxon>Streblomastix</taxon>
    </lineage>
</organism>
<accession>A0A5J4TBU2</accession>
<protein>
    <submittedName>
        <fullName evidence="1">Uncharacterized protein</fullName>
    </submittedName>
</protein>